<comment type="caution">
    <text evidence="3">The sequence shown here is derived from an EMBL/GenBank/DDBJ whole genome shotgun (WGS) entry which is preliminary data.</text>
</comment>
<dbReference type="Proteomes" id="UP000707356">
    <property type="component" value="Unassembled WGS sequence"/>
</dbReference>
<dbReference type="Gene3D" id="3.60.40.10">
    <property type="entry name" value="PPM-type phosphatase domain"/>
    <property type="match status" value="1"/>
</dbReference>
<accession>A0A951PD53</accession>
<protein>
    <submittedName>
        <fullName evidence="3">PP2C family protein-serine/threonine phosphatase</fullName>
    </submittedName>
</protein>
<dbReference type="SUPFAM" id="SSF81606">
    <property type="entry name" value="PP2C-like"/>
    <property type="match status" value="1"/>
</dbReference>
<gene>
    <name evidence="3" type="ORF">KME07_18425</name>
</gene>
<dbReference type="SUPFAM" id="SSF55781">
    <property type="entry name" value="GAF domain-like"/>
    <property type="match status" value="1"/>
</dbReference>
<evidence type="ECO:0000313" key="3">
    <source>
        <dbReference type="EMBL" id="MBW4467406.1"/>
    </source>
</evidence>
<dbReference type="Pfam" id="PF01590">
    <property type="entry name" value="GAF"/>
    <property type="match status" value="1"/>
</dbReference>
<evidence type="ECO:0000313" key="4">
    <source>
        <dbReference type="Proteomes" id="UP000707356"/>
    </source>
</evidence>
<dbReference type="SMART" id="SM00331">
    <property type="entry name" value="PP2C_SIG"/>
    <property type="match status" value="1"/>
</dbReference>
<reference evidence="3" key="1">
    <citation type="submission" date="2021-05" db="EMBL/GenBank/DDBJ databases">
        <authorList>
            <person name="Pietrasiak N."/>
            <person name="Ward R."/>
            <person name="Stajich J.E."/>
            <person name="Kurbessoian T."/>
        </authorList>
    </citation>
    <scope>NUCLEOTIDE SEQUENCE</scope>
    <source>
        <strain evidence="3">GSE-TBD4-15B</strain>
    </source>
</reference>
<evidence type="ECO:0000256" key="1">
    <source>
        <dbReference type="ARBA" id="ARBA00022801"/>
    </source>
</evidence>
<dbReference type="PANTHER" id="PTHR43156:SF2">
    <property type="entry name" value="STAGE II SPORULATION PROTEIN E"/>
    <property type="match status" value="1"/>
</dbReference>
<dbReference type="InterPro" id="IPR001932">
    <property type="entry name" value="PPM-type_phosphatase-like_dom"/>
</dbReference>
<reference evidence="3" key="2">
    <citation type="journal article" date="2022" name="Microbiol. Resour. Announc.">
        <title>Metagenome Sequencing to Explore Phylogenomics of Terrestrial Cyanobacteria.</title>
        <authorList>
            <person name="Ward R.D."/>
            <person name="Stajich J.E."/>
            <person name="Johansen J.R."/>
            <person name="Huntemann M."/>
            <person name="Clum A."/>
            <person name="Foster B."/>
            <person name="Foster B."/>
            <person name="Roux S."/>
            <person name="Palaniappan K."/>
            <person name="Varghese N."/>
            <person name="Mukherjee S."/>
            <person name="Reddy T.B.K."/>
            <person name="Daum C."/>
            <person name="Copeland A."/>
            <person name="Chen I.A."/>
            <person name="Ivanova N.N."/>
            <person name="Kyrpides N.C."/>
            <person name="Shapiro N."/>
            <person name="Eloe-Fadrosh E.A."/>
            <person name="Pietrasiak N."/>
        </authorList>
    </citation>
    <scope>NUCLEOTIDE SEQUENCE</scope>
    <source>
        <strain evidence="3">GSE-TBD4-15B</strain>
    </source>
</reference>
<keyword evidence="1" id="KW-0378">Hydrolase</keyword>
<sequence length="485" mass="53229">MTGVILNPTAELQRANALMRDLLAFGASLSAGEDWPHLVEKILLTAKSLCRADAGVLYLHPSLYEPNTAPASSLDCVAVQIDSLQLNLSWLQSSQCQSIDLLASAQSLVAQAAVTGTIATADWSLASQLSNDRQFDQDYGYHSVSSLAVPFRDSDGQILGVLKLMNACYPETSEILTFDAAICEIMQWFAVQVSNTLSDRQLRKNQANWVKAEQEIQVGRKIQLDFLPETLPQVEGWEIAARFYPAREVAGDFYDAFAMGHGRIGIVIADVCDKGVGAALFMSLFRSFLRVLAQQNYTLNLLDSLIDNSPQAKLDRQNKQSRLPSIGTQALKNAMERTNNYIAETHCRTNMFATIFFGVLDPSTGKLIYINGGHESPLICNANGIKQRLNRTGPAVGVFPNAKFQIELTQLEPGDILLGYTDGVPDARSPNHERYGEQGLCQLVESVSMDSAASLLDHIDAAVHRHIAGIDPFDDITLIAVRRDR</sequence>
<feature type="domain" description="PPM-type phosphatase" evidence="2">
    <location>
        <begin position="234"/>
        <end position="483"/>
    </location>
</feature>
<dbReference type="InterPro" id="IPR003018">
    <property type="entry name" value="GAF"/>
</dbReference>
<dbReference type="EMBL" id="JAHHHV010000076">
    <property type="protein sequence ID" value="MBW4467406.1"/>
    <property type="molecule type" value="Genomic_DNA"/>
</dbReference>
<dbReference type="PANTHER" id="PTHR43156">
    <property type="entry name" value="STAGE II SPORULATION PROTEIN E-RELATED"/>
    <property type="match status" value="1"/>
</dbReference>
<name>A0A951PD53_9CYAN</name>
<dbReference type="InterPro" id="IPR029016">
    <property type="entry name" value="GAF-like_dom_sf"/>
</dbReference>
<dbReference type="Gene3D" id="3.30.450.40">
    <property type="match status" value="1"/>
</dbReference>
<dbReference type="Pfam" id="PF07228">
    <property type="entry name" value="SpoIIE"/>
    <property type="match status" value="1"/>
</dbReference>
<dbReference type="AlphaFoldDB" id="A0A951PD53"/>
<dbReference type="InterPro" id="IPR052016">
    <property type="entry name" value="Bact_Sigma-Reg"/>
</dbReference>
<dbReference type="GO" id="GO:0016791">
    <property type="term" value="F:phosphatase activity"/>
    <property type="evidence" value="ECO:0007669"/>
    <property type="project" value="TreeGrafter"/>
</dbReference>
<organism evidence="3 4">
    <name type="scientific">Pegethrix bostrychoides GSE-TBD4-15B</name>
    <dbReference type="NCBI Taxonomy" id="2839662"/>
    <lineage>
        <taxon>Bacteria</taxon>
        <taxon>Bacillati</taxon>
        <taxon>Cyanobacteriota</taxon>
        <taxon>Cyanophyceae</taxon>
        <taxon>Oculatellales</taxon>
        <taxon>Oculatellaceae</taxon>
        <taxon>Pegethrix</taxon>
    </lineage>
</organism>
<dbReference type="InterPro" id="IPR036457">
    <property type="entry name" value="PPM-type-like_dom_sf"/>
</dbReference>
<evidence type="ECO:0000259" key="2">
    <source>
        <dbReference type="SMART" id="SM00331"/>
    </source>
</evidence>
<proteinExistence type="predicted"/>